<dbReference type="Proteomes" id="UP000240728">
    <property type="component" value="Unassembled WGS sequence"/>
</dbReference>
<organism evidence="1 2">
    <name type="scientific">Photobacterium kishitanii</name>
    <dbReference type="NCBI Taxonomy" id="318456"/>
    <lineage>
        <taxon>Bacteria</taxon>
        <taxon>Pseudomonadati</taxon>
        <taxon>Pseudomonadota</taxon>
        <taxon>Gammaproteobacteria</taxon>
        <taxon>Vibrionales</taxon>
        <taxon>Vibrionaceae</taxon>
        <taxon>Photobacterium</taxon>
    </lineage>
</organism>
<evidence type="ECO:0008006" key="3">
    <source>
        <dbReference type="Google" id="ProtNLM"/>
    </source>
</evidence>
<dbReference type="AlphaFoldDB" id="A0AAX0Z117"/>
<dbReference type="EMBL" id="PYOZ01000003">
    <property type="protein sequence ID" value="PSX45886.1"/>
    <property type="molecule type" value="Genomic_DNA"/>
</dbReference>
<evidence type="ECO:0000313" key="2">
    <source>
        <dbReference type="Proteomes" id="UP000240728"/>
    </source>
</evidence>
<dbReference type="Gene3D" id="1.10.30.50">
    <property type="match status" value="1"/>
</dbReference>
<proteinExistence type="predicted"/>
<keyword evidence="2" id="KW-1185">Reference proteome</keyword>
<dbReference type="RefSeq" id="WP_045067353.1">
    <property type="nucleotide sequence ID" value="NZ_JZTB01000027.1"/>
</dbReference>
<gene>
    <name evidence="1" type="ORF">C0W53_07670</name>
</gene>
<sequence length="440" mass="51579">MYYIELKNTELLLKQHLAHFEYISFNCNNDNPFIVFLNTNRNNILIGSPTKHLEIINDLYQCILTETQTVPLSEYCDFNTMKIIQIMRNNETKNIIDIQFELVWPMPLKILRNKILKKLNKRTDKSDILDIFSSLASPLQELINYKNSPLDTIDDIVNYKRQTKTFWKQEFLTLHASQIDPSFHKNLVNMYLACEKEFNYSLFSSKENKRWSAYQLCKAVAPRICPYCNRNHTPVISNAERDFCRPELDHFIPKSIYPMFAVSFYNLIPSCHSCNHSKQALDVIKKDCFDKFSFKLCHPHVKKDDVTSHSIFTLENTQDVVEQLINYNSSPNITVGLEPNLETKILNSLEAFHLSFNFSNKQQGFYHHHDKEISDSLRLIYHYPKTALNKLNILLYQNSTSENIVSLQNLLIEQIMSTDCKNESLGKLKNDCLKEAVKYW</sequence>
<protein>
    <recommendedName>
        <fullName evidence="3">HNH nuclease domain-containing protein</fullName>
    </recommendedName>
</protein>
<name>A0AAX0Z117_9GAMM</name>
<evidence type="ECO:0000313" key="1">
    <source>
        <dbReference type="EMBL" id="PSX45886.1"/>
    </source>
</evidence>
<comment type="caution">
    <text evidence="1">The sequence shown here is derived from an EMBL/GenBank/DDBJ whole genome shotgun (WGS) entry which is preliminary data.</text>
</comment>
<reference evidence="1 2" key="1">
    <citation type="submission" date="2018-01" db="EMBL/GenBank/DDBJ databases">
        <title>Whole genome sequencing of Histamine producing bacteria.</title>
        <authorList>
            <person name="Butler K."/>
        </authorList>
    </citation>
    <scope>NUCLEOTIDE SEQUENCE [LARGE SCALE GENOMIC DNA]</scope>
    <source>
        <strain evidence="1 2">A1-4</strain>
    </source>
</reference>
<accession>A0AAX0Z117</accession>